<dbReference type="Proteomes" id="UP000237340">
    <property type="component" value="Unassembled WGS sequence"/>
</dbReference>
<evidence type="ECO:0000256" key="4">
    <source>
        <dbReference type="ARBA" id="ARBA00022840"/>
    </source>
</evidence>
<dbReference type="AlphaFoldDB" id="A0A2S3ZBK7"/>
<protein>
    <recommendedName>
        <fullName evidence="5">protein adenylyltransferase</fullName>
        <ecNumber evidence="5">2.7.7.108</ecNumber>
    </recommendedName>
</protein>
<feature type="domain" description="Fido" evidence="9">
    <location>
        <begin position="68"/>
        <end position="212"/>
    </location>
</feature>
<dbReference type="PROSITE" id="PS51459">
    <property type="entry name" value="FIDO"/>
    <property type="match status" value="1"/>
</dbReference>
<keyword evidence="2" id="KW-0548">Nucleotidyltransferase</keyword>
<gene>
    <name evidence="10" type="ORF">C3B61_15095</name>
</gene>
<dbReference type="GO" id="GO:0051302">
    <property type="term" value="P:regulation of cell division"/>
    <property type="evidence" value="ECO:0007669"/>
    <property type="project" value="TreeGrafter"/>
</dbReference>
<dbReference type="InterPro" id="IPR036597">
    <property type="entry name" value="Fido-like_dom_sf"/>
</dbReference>
<name>A0A2S3ZBK7_9MICO</name>
<dbReference type="EMBL" id="PPXD01000024">
    <property type="protein sequence ID" value="POH63002.1"/>
    <property type="molecule type" value="Genomic_DNA"/>
</dbReference>
<organism evidence="10 11">
    <name type="scientific">Cryobacterium zongtaii</name>
    <dbReference type="NCBI Taxonomy" id="1259217"/>
    <lineage>
        <taxon>Bacteria</taxon>
        <taxon>Bacillati</taxon>
        <taxon>Actinomycetota</taxon>
        <taxon>Actinomycetes</taxon>
        <taxon>Micrococcales</taxon>
        <taxon>Microbacteriaceae</taxon>
        <taxon>Cryobacterium</taxon>
    </lineage>
</organism>
<dbReference type="InterPro" id="IPR003812">
    <property type="entry name" value="Fido"/>
</dbReference>
<dbReference type="SUPFAM" id="SSF140931">
    <property type="entry name" value="Fic-like"/>
    <property type="match status" value="1"/>
</dbReference>
<dbReference type="PANTHER" id="PTHR39560:SF1">
    <property type="entry name" value="PROTEIN ADENYLYLTRANSFERASE FIC-RELATED"/>
    <property type="match status" value="1"/>
</dbReference>
<dbReference type="PANTHER" id="PTHR39560">
    <property type="entry name" value="PROTEIN ADENYLYLTRANSFERASE FIC-RELATED"/>
    <property type="match status" value="1"/>
</dbReference>
<comment type="catalytic activity">
    <reaction evidence="6">
        <text>L-threonyl-[protein] + ATP = 3-O-(5'-adenylyl)-L-threonyl-[protein] + diphosphate</text>
        <dbReference type="Rhea" id="RHEA:54292"/>
        <dbReference type="Rhea" id="RHEA-COMP:11060"/>
        <dbReference type="Rhea" id="RHEA-COMP:13847"/>
        <dbReference type="ChEBI" id="CHEBI:30013"/>
        <dbReference type="ChEBI" id="CHEBI:30616"/>
        <dbReference type="ChEBI" id="CHEBI:33019"/>
        <dbReference type="ChEBI" id="CHEBI:138113"/>
        <dbReference type="EC" id="2.7.7.108"/>
    </reaction>
</comment>
<evidence type="ECO:0000313" key="11">
    <source>
        <dbReference type="Proteomes" id="UP000237340"/>
    </source>
</evidence>
<accession>A0A2S3ZBK7</accession>
<sequence>MPRARRFDAAYPDFQSTQYPITETGGKHVMRNTAGIRDSDHLQRLENSLSGAARVDILRGTIPIDKTFDLAHAKQLHAAMFSELYPNWAGKVRPFGMQKGGGQPFAQPNQIEHYWRNATGAIRSADLPAIGRDDFVSTLATVYANINQAHFGREGNGRTGKLFLDQVAEQSPFKLDHRLIDKAVWNEQSERSRPQGGYLAVRPAELMAVFDKITLDRVPPTPVQTLPLSPELQRIIDVNKRNFPTSATAIGRPGEASPADGRGYQVRGQGHSNDQGYGR</sequence>
<dbReference type="RefSeq" id="WP_103461420.1">
    <property type="nucleotide sequence ID" value="NZ_PPXD01000024.1"/>
</dbReference>
<evidence type="ECO:0000256" key="6">
    <source>
        <dbReference type="ARBA" id="ARBA00047939"/>
    </source>
</evidence>
<evidence type="ECO:0000313" key="10">
    <source>
        <dbReference type="EMBL" id="POH63002.1"/>
    </source>
</evidence>
<keyword evidence="4" id="KW-0067">ATP-binding</keyword>
<evidence type="ECO:0000259" key="9">
    <source>
        <dbReference type="PROSITE" id="PS51459"/>
    </source>
</evidence>
<keyword evidence="1" id="KW-0808">Transferase</keyword>
<reference evidence="10 11" key="1">
    <citation type="submission" date="2018-01" db="EMBL/GenBank/DDBJ databases">
        <title>Cryobacterium sp. nov., from glaciers in China.</title>
        <authorList>
            <person name="Liu Q."/>
            <person name="Xin Y.-H."/>
        </authorList>
    </citation>
    <scope>NUCLEOTIDE SEQUENCE [LARGE SCALE GENOMIC DNA]</scope>
    <source>
        <strain evidence="10 11">TMN-42</strain>
    </source>
</reference>
<comment type="catalytic activity">
    <reaction evidence="7">
        <text>L-tyrosyl-[protein] + ATP = O-(5'-adenylyl)-L-tyrosyl-[protein] + diphosphate</text>
        <dbReference type="Rhea" id="RHEA:54288"/>
        <dbReference type="Rhea" id="RHEA-COMP:10136"/>
        <dbReference type="Rhea" id="RHEA-COMP:13846"/>
        <dbReference type="ChEBI" id="CHEBI:30616"/>
        <dbReference type="ChEBI" id="CHEBI:33019"/>
        <dbReference type="ChEBI" id="CHEBI:46858"/>
        <dbReference type="ChEBI" id="CHEBI:83624"/>
        <dbReference type="EC" id="2.7.7.108"/>
    </reaction>
</comment>
<evidence type="ECO:0000256" key="5">
    <source>
        <dbReference type="ARBA" id="ARBA00034531"/>
    </source>
</evidence>
<evidence type="ECO:0000256" key="1">
    <source>
        <dbReference type="ARBA" id="ARBA00022679"/>
    </source>
</evidence>
<evidence type="ECO:0000256" key="8">
    <source>
        <dbReference type="SAM" id="MobiDB-lite"/>
    </source>
</evidence>
<evidence type="ECO:0000256" key="7">
    <source>
        <dbReference type="ARBA" id="ARBA00048696"/>
    </source>
</evidence>
<dbReference type="GO" id="GO:0005524">
    <property type="term" value="F:ATP binding"/>
    <property type="evidence" value="ECO:0007669"/>
    <property type="project" value="UniProtKB-KW"/>
</dbReference>
<feature type="region of interest" description="Disordered" evidence="8">
    <location>
        <begin position="245"/>
        <end position="279"/>
    </location>
</feature>
<feature type="compositionally biased region" description="Polar residues" evidence="8">
    <location>
        <begin position="270"/>
        <end position="279"/>
    </location>
</feature>
<keyword evidence="11" id="KW-1185">Reference proteome</keyword>
<proteinExistence type="predicted"/>
<evidence type="ECO:0000256" key="3">
    <source>
        <dbReference type="ARBA" id="ARBA00022741"/>
    </source>
</evidence>
<keyword evidence="3" id="KW-0547">Nucleotide-binding</keyword>
<dbReference type="EC" id="2.7.7.108" evidence="5"/>
<dbReference type="Pfam" id="PF02661">
    <property type="entry name" value="Fic"/>
    <property type="match status" value="1"/>
</dbReference>
<dbReference type="GO" id="GO:0070733">
    <property type="term" value="F:AMPylase activity"/>
    <property type="evidence" value="ECO:0007669"/>
    <property type="project" value="UniProtKB-EC"/>
</dbReference>
<dbReference type="Gene3D" id="1.10.3290.10">
    <property type="entry name" value="Fido-like domain"/>
    <property type="match status" value="1"/>
</dbReference>
<comment type="caution">
    <text evidence="10">The sequence shown here is derived from an EMBL/GenBank/DDBJ whole genome shotgun (WGS) entry which is preliminary data.</text>
</comment>
<evidence type="ECO:0000256" key="2">
    <source>
        <dbReference type="ARBA" id="ARBA00022695"/>
    </source>
</evidence>